<organism evidence="2 3">
    <name type="scientific">Aphanomyces euteiches</name>
    <dbReference type="NCBI Taxonomy" id="100861"/>
    <lineage>
        <taxon>Eukaryota</taxon>
        <taxon>Sar</taxon>
        <taxon>Stramenopiles</taxon>
        <taxon>Oomycota</taxon>
        <taxon>Saprolegniomycetes</taxon>
        <taxon>Saprolegniales</taxon>
        <taxon>Verrucalvaceae</taxon>
        <taxon>Aphanomyces</taxon>
    </lineage>
</organism>
<dbReference type="Gene3D" id="1.10.510.10">
    <property type="entry name" value="Transferase(Phosphotransferase) domain 1"/>
    <property type="match status" value="1"/>
</dbReference>
<dbReference type="SUPFAM" id="SSF56112">
    <property type="entry name" value="Protein kinase-like (PK-like)"/>
    <property type="match status" value="1"/>
</dbReference>
<proteinExistence type="predicted"/>
<accession>A0A6G0XND5</accession>
<dbReference type="AlphaFoldDB" id="A0A6G0XND5"/>
<dbReference type="InterPro" id="IPR011009">
    <property type="entry name" value="Kinase-like_dom_sf"/>
</dbReference>
<feature type="region of interest" description="Disordered" evidence="1">
    <location>
        <begin position="56"/>
        <end position="81"/>
    </location>
</feature>
<reference evidence="2 3" key="1">
    <citation type="submission" date="2019-07" db="EMBL/GenBank/DDBJ databases">
        <title>Genomics analysis of Aphanomyces spp. identifies a new class of oomycete effector associated with host adaptation.</title>
        <authorList>
            <person name="Gaulin E."/>
        </authorList>
    </citation>
    <scope>NUCLEOTIDE SEQUENCE [LARGE SCALE GENOMIC DNA]</scope>
    <source>
        <strain evidence="2 3">ATCC 201684</strain>
    </source>
</reference>
<keyword evidence="3" id="KW-1185">Reference proteome</keyword>
<name>A0A6G0XND5_9STRA</name>
<evidence type="ECO:0000256" key="1">
    <source>
        <dbReference type="SAM" id="MobiDB-lite"/>
    </source>
</evidence>
<evidence type="ECO:0000313" key="3">
    <source>
        <dbReference type="Proteomes" id="UP000481153"/>
    </source>
</evidence>
<dbReference type="EMBL" id="VJMJ01000032">
    <property type="protein sequence ID" value="KAF0741991.1"/>
    <property type="molecule type" value="Genomic_DNA"/>
</dbReference>
<evidence type="ECO:0000313" key="2">
    <source>
        <dbReference type="EMBL" id="KAF0741991.1"/>
    </source>
</evidence>
<sequence length="81" mass="9420">MADFPVEAIEIFENVLSLDPKRRWPARRALQSPWFADATDIPLDFTVFPSTIENRIEKSSSKRKNNDSSTSSSDRRHRRRA</sequence>
<comment type="caution">
    <text evidence="2">The sequence shown here is derived from an EMBL/GenBank/DDBJ whole genome shotgun (WGS) entry which is preliminary data.</text>
</comment>
<dbReference type="Proteomes" id="UP000481153">
    <property type="component" value="Unassembled WGS sequence"/>
</dbReference>
<gene>
    <name evidence="2" type="ORF">Ae201684_002932</name>
</gene>
<feature type="compositionally biased region" description="Basic and acidic residues" evidence="1">
    <location>
        <begin position="56"/>
        <end position="66"/>
    </location>
</feature>
<protein>
    <recommendedName>
        <fullName evidence="4">Protein kinase domain-containing protein</fullName>
    </recommendedName>
</protein>
<dbReference type="VEuPathDB" id="FungiDB:AeMF1_014026"/>
<evidence type="ECO:0008006" key="4">
    <source>
        <dbReference type="Google" id="ProtNLM"/>
    </source>
</evidence>